<keyword evidence="2" id="KW-1185">Reference proteome</keyword>
<reference evidence="1 2" key="1">
    <citation type="submission" date="2023-09" db="EMBL/GenBank/DDBJ databases">
        <authorList>
            <person name="Rey-Velasco X."/>
        </authorList>
    </citation>
    <scope>NUCLEOTIDE SEQUENCE [LARGE SCALE GENOMIC DNA]</scope>
    <source>
        <strain evidence="1 2">W345</strain>
    </source>
</reference>
<protein>
    <submittedName>
        <fullName evidence="1">Uncharacterized protein</fullName>
    </submittedName>
</protein>
<comment type="caution">
    <text evidence="1">The sequence shown here is derived from an EMBL/GenBank/DDBJ whole genome shotgun (WGS) entry which is preliminary data.</text>
</comment>
<name>A0ABU2WF58_9GAMM</name>
<dbReference type="RefSeq" id="WP_311363900.1">
    <property type="nucleotide sequence ID" value="NZ_JAVRIC010000004.1"/>
</dbReference>
<sequence length="61" mass="6759">MNAPANNPLDELHITQHYLHVLADLVTPERDLGSVNRDALACVLDDLIRRQNAALTKLGLE</sequence>
<proteinExistence type="predicted"/>
<evidence type="ECO:0000313" key="1">
    <source>
        <dbReference type="EMBL" id="MDT0496508.1"/>
    </source>
</evidence>
<evidence type="ECO:0000313" key="2">
    <source>
        <dbReference type="Proteomes" id="UP001254608"/>
    </source>
</evidence>
<accession>A0ABU2WF58</accession>
<dbReference type="Proteomes" id="UP001254608">
    <property type="component" value="Unassembled WGS sequence"/>
</dbReference>
<organism evidence="1 2">
    <name type="scientific">Banduia mediterranea</name>
    <dbReference type="NCBI Taxonomy" id="3075609"/>
    <lineage>
        <taxon>Bacteria</taxon>
        <taxon>Pseudomonadati</taxon>
        <taxon>Pseudomonadota</taxon>
        <taxon>Gammaproteobacteria</taxon>
        <taxon>Nevskiales</taxon>
        <taxon>Algiphilaceae</taxon>
        <taxon>Banduia</taxon>
    </lineage>
</organism>
<gene>
    <name evidence="1" type="ORF">RM530_03895</name>
</gene>
<dbReference type="EMBL" id="JAVRIC010000004">
    <property type="protein sequence ID" value="MDT0496508.1"/>
    <property type="molecule type" value="Genomic_DNA"/>
</dbReference>